<evidence type="ECO:0000313" key="2">
    <source>
        <dbReference type="Proteomes" id="UP000636709"/>
    </source>
</evidence>
<dbReference type="EMBL" id="JACEFO010002499">
    <property type="protein sequence ID" value="KAF8657361.1"/>
    <property type="molecule type" value="Genomic_DNA"/>
</dbReference>
<reference evidence="1" key="1">
    <citation type="submission" date="2020-07" db="EMBL/GenBank/DDBJ databases">
        <title>Genome sequence and genetic diversity analysis of an under-domesticated orphan crop, white fonio (Digitaria exilis).</title>
        <authorList>
            <person name="Bennetzen J.L."/>
            <person name="Chen S."/>
            <person name="Ma X."/>
            <person name="Wang X."/>
            <person name="Yssel A.E.J."/>
            <person name="Chaluvadi S.R."/>
            <person name="Johnson M."/>
            <person name="Gangashetty P."/>
            <person name="Hamidou F."/>
            <person name="Sanogo M.D."/>
            <person name="Zwaenepoel A."/>
            <person name="Wallace J."/>
            <person name="Van De Peer Y."/>
            <person name="Van Deynze A."/>
        </authorList>
    </citation>
    <scope>NUCLEOTIDE SEQUENCE</scope>
    <source>
        <tissue evidence="1">Leaves</tissue>
    </source>
</reference>
<evidence type="ECO:0000313" key="1">
    <source>
        <dbReference type="EMBL" id="KAF8657361.1"/>
    </source>
</evidence>
<comment type="caution">
    <text evidence="1">The sequence shown here is derived from an EMBL/GenBank/DDBJ whole genome shotgun (WGS) entry which is preliminary data.</text>
</comment>
<gene>
    <name evidence="1" type="ORF">HU200_060131</name>
</gene>
<protein>
    <submittedName>
        <fullName evidence="1">Uncharacterized protein</fullName>
    </submittedName>
</protein>
<sequence length="103" mass="10934">MPPAWVLLDRNVDFSFDAEDDGSAAEALAMENAKQAAAKGSYLPALVESTIALLGTMKAVPFAPQPPSRATFRLLGSEPHRKVAFRSDVACADKGLLVLYAGK</sequence>
<accession>A0A835A727</accession>
<organism evidence="1 2">
    <name type="scientific">Digitaria exilis</name>
    <dbReference type="NCBI Taxonomy" id="1010633"/>
    <lineage>
        <taxon>Eukaryota</taxon>
        <taxon>Viridiplantae</taxon>
        <taxon>Streptophyta</taxon>
        <taxon>Embryophyta</taxon>
        <taxon>Tracheophyta</taxon>
        <taxon>Spermatophyta</taxon>
        <taxon>Magnoliopsida</taxon>
        <taxon>Liliopsida</taxon>
        <taxon>Poales</taxon>
        <taxon>Poaceae</taxon>
        <taxon>PACMAD clade</taxon>
        <taxon>Panicoideae</taxon>
        <taxon>Panicodae</taxon>
        <taxon>Paniceae</taxon>
        <taxon>Anthephorinae</taxon>
        <taxon>Digitaria</taxon>
    </lineage>
</organism>
<proteinExistence type="predicted"/>
<dbReference type="OrthoDB" id="582405at2759"/>
<name>A0A835A727_9POAL</name>
<dbReference type="Proteomes" id="UP000636709">
    <property type="component" value="Unassembled WGS sequence"/>
</dbReference>
<dbReference type="AlphaFoldDB" id="A0A835A727"/>
<keyword evidence="2" id="KW-1185">Reference proteome</keyword>